<dbReference type="RefSeq" id="WP_284389073.1">
    <property type="nucleotide sequence ID" value="NZ_BSNK01000001.1"/>
</dbReference>
<feature type="binding site" evidence="10">
    <location>
        <position position="162"/>
    </location>
    <ligand>
        <name>UDP-N-acetyl-alpha-D-glucosamine</name>
        <dbReference type="ChEBI" id="CHEBI:57705"/>
    </ligand>
</feature>
<protein>
    <recommendedName>
        <fullName evidence="10">UDP-N-acetylglucosamine--N-acetylmuramyl-(pentapeptide) pyrophosphoryl-undecaprenol N-acetylglucosamine transferase</fullName>
        <ecNumber evidence="10">2.4.1.227</ecNumber>
    </recommendedName>
    <alternativeName>
        <fullName evidence="10">Undecaprenyl-PP-MurNAc-pentapeptide-UDPGlcNAc GlcNAc transferase</fullName>
    </alternativeName>
</protein>
<keyword evidence="5 10" id="KW-0133">Cell shape</keyword>
<evidence type="ECO:0000256" key="2">
    <source>
        <dbReference type="ARBA" id="ARBA00022618"/>
    </source>
</evidence>
<evidence type="ECO:0000256" key="9">
    <source>
        <dbReference type="ARBA" id="ARBA00023316"/>
    </source>
</evidence>
<comment type="caution">
    <text evidence="10">Lacks conserved residue(s) required for the propagation of feature annotation.</text>
</comment>
<dbReference type="Gene3D" id="3.40.50.2000">
    <property type="entry name" value="Glycogen Phosphorylase B"/>
    <property type="match status" value="2"/>
</dbReference>
<feature type="binding site" evidence="10">
    <location>
        <position position="121"/>
    </location>
    <ligand>
        <name>UDP-N-acetyl-alpha-D-glucosamine</name>
        <dbReference type="ChEBI" id="CHEBI:57705"/>
    </ligand>
</feature>
<dbReference type="Pfam" id="PF03033">
    <property type="entry name" value="Glyco_transf_28"/>
    <property type="match status" value="1"/>
</dbReference>
<evidence type="ECO:0000313" key="14">
    <source>
        <dbReference type="Proteomes" id="UP001161391"/>
    </source>
</evidence>
<dbReference type="PANTHER" id="PTHR21015">
    <property type="entry name" value="UDP-N-ACETYLGLUCOSAMINE--N-ACETYLMURAMYL-(PENTAPEPTIDE) PYROPHOSPHORYL-UNDECAPRENOL N-ACETYLGLUCOSAMINE TRANSFERASE 1"/>
    <property type="match status" value="1"/>
</dbReference>
<keyword evidence="3 10" id="KW-0328">Glycosyltransferase</keyword>
<keyword evidence="1 10" id="KW-1003">Cell membrane</keyword>
<name>A0ABQ5V9Y0_9PROT</name>
<evidence type="ECO:0000256" key="4">
    <source>
        <dbReference type="ARBA" id="ARBA00022679"/>
    </source>
</evidence>
<keyword evidence="7 10" id="KW-0472">Membrane</keyword>
<organism evidence="13 14">
    <name type="scientific">Algimonas ampicilliniresistens</name>
    <dbReference type="NCBI Taxonomy" id="1298735"/>
    <lineage>
        <taxon>Bacteria</taxon>
        <taxon>Pseudomonadati</taxon>
        <taxon>Pseudomonadota</taxon>
        <taxon>Alphaproteobacteria</taxon>
        <taxon>Maricaulales</taxon>
        <taxon>Robiginitomaculaceae</taxon>
        <taxon>Algimonas</taxon>
    </lineage>
</organism>
<reference evidence="13" key="2">
    <citation type="submission" date="2023-01" db="EMBL/GenBank/DDBJ databases">
        <title>Draft genome sequence of Algimonas ampicilliniresistens strain NBRC 108219.</title>
        <authorList>
            <person name="Sun Q."/>
            <person name="Mori K."/>
        </authorList>
    </citation>
    <scope>NUCLEOTIDE SEQUENCE</scope>
    <source>
        <strain evidence="13">NBRC 108219</strain>
    </source>
</reference>
<feature type="binding site" evidence="10">
    <location>
        <begin position="10"/>
        <end position="12"/>
    </location>
    <ligand>
        <name>UDP-N-acetyl-alpha-D-glucosamine</name>
        <dbReference type="ChEBI" id="CHEBI:57705"/>
    </ligand>
</feature>
<dbReference type="PANTHER" id="PTHR21015:SF22">
    <property type="entry name" value="GLYCOSYLTRANSFERASE"/>
    <property type="match status" value="1"/>
</dbReference>
<dbReference type="NCBIfam" id="TIGR01133">
    <property type="entry name" value="murG"/>
    <property type="match status" value="1"/>
</dbReference>
<evidence type="ECO:0000313" key="13">
    <source>
        <dbReference type="EMBL" id="GLQ23549.1"/>
    </source>
</evidence>
<evidence type="ECO:0000256" key="7">
    <source>
        <dbReference type="ARBA" id="ARBA00023136"/>
    </source>
</evidence>
<evidence type="ECO:0000259" key="12">
    <source>
        <dbReference type="Pfam" id="PF04101"/>
    </source>
</evidence>
<feature type="binding site" evidence="10">
    <location>
        <position position="184"/>
    </location>
    <ligand>
        <name>UDP-N-acetyl-alpha-D-glucosamine</name>
        <dbReference type="ChEBI" id="CHEBI:57705"/>
    </ligand>
</feature>
<evidence type="ECO:0000256" key="3">
    <source>
        <dbReference type="ARBA" id="ARBA00022676"/>
    </source>
</evidence>
<comment type="catalytic activity">
    <reaction evidence="10">
        <text>di-trans,octa-cis-undecaprenyl diphospho-N-acetyl-alpha-D-muramoyl-L-alanyl-D-glutamyl-meso-2,6-diaminopimeloyl-D-alanyl-D-alanine + UDP-N-acetyl-alpha-D-glucosamine = di-trans,octa-cis-undecaprenyl diphospho-[N-acetyl-alpha-D-glucosaminyl-(1-&gt;4)]-N-acetyl-alpha-D-muramoyl-L-alanyl-D-glutamyl-meso-2,6-diaminopimeloyl-D-alanyl-D-alanine + UDP + H(+)</text>
        <dbReference type="Rhea" id="RHEA:31227"/>
        <dbReference type="ChEBI" id="CHEBI:15378"/>
        <dbReference type="ChEBI" id="CHEBI:57705"/>
        <dbReference type="ChEBI" id="CHEBI:58223"/>
        <dbReference type="ChEBI" id="CHEBI:61387"/>
        <dbReference type="ChEBI" id="CHEBI:61388"/>
        <dbReference type="EC" id="2.4.1.227"/>
    </reaction>
</comment>
<evidence type="ECO:0000256" key="10">
    <source>
        <dbReference type="HAMAP-Rule" id="MF_00033"/>
    </source>
</evidence>
<reference evidence="13" key="1">
    <citation type="journal article" date="2014" name="Int. J. Syst. Evol. Microbiol.">
        <title>Complete genome of a new Firmicutes species belonging to the dominant human colonic microbiota ('Ruminococcus bicirculans') reveals two chromosomes and a selective capacity to utilize plant glucans.</title>
        <authorList>
            <consortium name="NISC Comparative Sequencing Program"/>
            <person name="Wegmann U."/>
            <person name="Louis P."/>
            <person name="Goesmann A."/>
            <person name="Henrissat B."/>
            <person name="Duncan S.H."/>
            <person name="Flint H.J."/>
        </authorList>
    </citation>
    <scope>NUCLEOTIDE SEQUENCE</scope>
    <source>
        <strain evidence="13">NBRC 108219</strain>
    </source>
</reference>
<comment type="pathway">
    <text evidence="10">Cell wall biogenesis; peptidoglycan biosynthesis.</text>
</comment>
<keyword evidence="9 10" id="KW-0961">Cell wall biogenesis/degradation</keyword>
<dbReference type="InterPro" id="IPR004276">
    <property type="entry name" value="GlycoTrans_28_N"/>
</dbReference>
<keyword evidence="8 10" id="KW-0131">Cell cycle</keyword>
<dbReference type="InterPro" id="IPR006009">
    <property type="entry name" value="GlcNAc_MurG"/>
</dbReference>
<dbReference type="CDD" id="cd03785">
    <property type="entry name" value="GT28_MurG"/>
    <property type="match status" value="1"/>
</dbReference>
<keyword evidence="6 10" id="KW-0573">Peptidoglycan synthesis</keyword>
<comment type="function">
    <text evidence="10">Cell wall formation. Catalyzes the transfer of a GlcNAc subunit on undecaprenyl-pyrophosphoryl-MurNAc-pentapeptide (lipid intermediate I) to form undecaprenyl-pyrophosphoryl-MurNAc-(pentapeptide)GlcNAc (lipid intermediate II).</text>
</comment>
<proteinExistence type="inferred from homology"/>
<feature type="binding site" evidence="10">
    <location>
        <position position="285"/>
    </location>
    <ligand>
        <name>UDP-N-acetyl-alpha-D-glucosamine</name>
        <dbReference type="ChEBI" id="CHEBI:57705"/>
    </ligand>
</feature>
<evidence type="ECO:0000256" key="5">
    <source>
        <dbReference type="ARBA" id="ARBA00022960"/>
    </source>
</evidence>
<keyword evidence="2 10" id="KW-0132">Cell division</keyword>
<dbReference type="EC" id="2.4.1.227" evidence="10"/>
<keyword evidence="4 10" id="KW-0808">Transferase</keyword>
<dbReference type="HAMAP" id="MF_00033">
    <property type="entry name" value="MurG"/>
    <property type="match status" value="1"/>
</dbReference>
<comment type="subcellular location">
    <subcellularLocation>
        <location evidence="10">Cell membrane</location>
        <topology evidence="10">Peripheral membrane protein</topology>
        <orientation evidence="10">Cytoplasmic side</orientation>
    </subcellularLocation>
</comment>
<evidence type="ECO:0000256" key="6">
    <source>
        <dbReference type="ARBA" id="ARBA00022984"/>
    </source>
</evidence>
<keyword evidence="14" id="KW-1185">Reference proteome</keyword>
<evidence type="ECO:0000259" key="11">
    <source>
        <dbReference type="Pfam" id="PF03033"/>
    </source>
</evidence>
<dbReference type="InterPro" id="IPR007235">
    <property type="entry name" value="Glyco_trans_28_C"/>
</dbReference>
<sequence>MRALLAAGGTGGHMFPAQSLSEELTRMGWECAMVTDARGSKHTGRIKADPIIEVQAASISPRRPIQALRGALKLARGIRQAKAFMREWKPDVVIGFGGYPSFPALKAAESLDIPRIVHEQNAVLGRVNRVFAKKATAVASGFEDLAKLPAGTRHIVVGNPLRDAILNAKPTQGEGLNLLIVGGSLGANIISDVVPKAVAGLTSELRDKLRVTQQTTARHLDAAKRVYAEANVPATLDIFFGDIEQHLAKADLIIARAGASSVSEIALMGKPSILVPLAIAMDDHQTANARALERLGAAVILPESEFNVQALTELLAERLNDTDWLDQAGRSAAKLARPDAARDLAALVLSAIG</sequence>
<dbReference type="Proteomes" id="UP001161391">
    <property type="component" value="Unassembled WGS sequence"/>
</dbReference>
<dbReference type="EMBL" id="BSNK01000001">
    <property type="protein sequence ID" value="GLQ23549.1"/>
    <property type="molecule type" value="Genomic_DNA"/>
</dbReference>
<dbReference type="SUPFAM" id="SSF53756">
    <property type="entry name" value="UDP-Glycosyltransferase/glycogen phosphorylase"/>
    <property type="match status" value="1"/>
</dbReference>
<accession>A0ABQ5V9Y0</accession>
<evidence type="ECO:0000256" key="1">
    <source>
        <dbReference type="ARBA" id="ARBA00022475"/>
    </source>
</evidence>
<feature type="domain" description="Glycosyltransferase family 28 N-terminal" evidence="11">
    <location>
        <begin position="4"/>
        <end position="139"/>
    </location>
</feature>
<dbReference type="GO" id="GO:0016740">
    <property type="term" value="F:transferase activity"/>
    <property type="evidence" value="ECO:0007669"/>
    <property type="project" value="UniProtKB-KW"/>
</dbReference>
<feature type="domain" description="Glycosyl transferase family 28 C-terminal" evidence="12">
    <location>
        <begin position="178"/>
        <end position="341"/>
    </location>
</feature>
<evidence type="ECO:0000256" key="8">
    <source>
        <dbReference type="ARBA" id="ARBA00023306"/>
    </source>
</evidence>
<gene>
    <name evidence="10 13" type="primary">murG</name>
    <name evidence="13" type="ORF">GCM10007853_14230</name>
</gene>
<comment type="similarity">
    <text evidence="10">Belongs to the glycosyltransferase 28 family. MurG subfamily.</text>
</comment>
<comment type="caution">
    <text evidence="13">The sequence shown here is derived from an EMBL/GenBank/DDBJ whole genome shotgun (WGS) entry which is preliminary data.</text>
</comment>
<dbReference type="Pfam" id="PF04101">
    <property type="entry name" value="Glyco_tran_28_C"/>
    <property type="match status" value="1"/>
</dbReference>